<accession>A0AA36JI30</accession>
<dbReference type="EMBL" id="CAUJNA010003612">
    <property type="protein sequence ID" value="CAJ1406017.1"/>
    <property type="molecule type" value="Genomic_DNA"/>
</dbReference>
<dbReference type="Proteomes" id="UP001178507">
    <property type="component" value="Unassembled WGS sequence"/>
</dbReference>
<feature type="region of interest" description="Disordered" evidence="1">
    <location>
        <begin position="84"/>
        <end position="109"/>
    </location>
</feature>
<protein>
    <submittedName>
        <fullName evidence="2">Uncharacterized protein</fullName>
    </submittedName>
</protein>
<keyword evidence="3" id="KW-1185">Reference proteome</keyword>
<feature type="region of interest" description="Disordered" evidence="1">
    <location>
        <begin position="180"/>
        <end position="205"/>
    </location>
</feature>
<evidence type="ECO:0000313" key="3">
    <source>
        <dbReference type="Proteomes" id="UP001178507"/>
    </source>
</evidence>
<comment type="caution">
    <text evidence="2">The sequence shown here is derived from an EMBL/GenBank/DDBJ whole genome shotgun (WGS) entry which is preliminary data.</text>
</comment>
<evidence type="ECO:0000313" key="2">
    <source>
        <dbReference type="EMBL" id="CAJ1406017.1"/>
    </source>
</evidence>
<organism evidence="2 3">
    <name type="scientific">Effrenium voratum</name>
    <dbReference type="NCBI Taxonomy" id="2562239"/>
    <lineage>
        <taxon>Eukaryota</taxon>
        <taxon>Sar</taxon>
        <taxon>Alveolata</taxon>
        <taxon>Dinophyceae</taxon>
        <taxon>Suessiales</taxon>
        <taxon>Symbiodiniaceae</taxon>
        <taxon>Effrenium</taxon>
    </lineage>
</organism>
<name>A0AA36JI30_9DINO</name>
<reference evidence="2" key="1">
    <citation type="submission" date="2023-08" db="EMBL/GenBank/DDBJ databases">
        <authorList>
            <person name="Chen Y."/>
            <person name="Shah S."/>
            <person name="Dougan E. K."/>
            <person name="Thang M."/>
            <person name="Chan C."/>
        </authorList>
    </citation>
    <scope>NUCLEOTIDE SEQUENCE</scope>
</reference>
<dbReference type="AlphaFoldDB" id="A0AA36JI30"/>
<evidence type="ECO:0000256" key="1">
    <source>
        <dbReference type="SAM" id="MobiDB-lite"/>
    </source>
</evidence>
<proteinExistence type="predicted"/>
<gene>
    <name evidence="2" type="ORF">EVOR1521_LOCUS28084</name>
</gene>
<sequence length="205" mass="21242">MLALRIWIICSERRCAWVSLHGSCRTTPQGRYLARLVKQPTMAAGVIPQSRAPGPGEPGEPCVEDEAVGQAFALPGEVTETEAELPASGSGCDPGPAVCDSSEAHQEQPERLEEVAMMDASGASQCGLQGCEEGLPASAEMQVQDPPEAGQIAGTGEHGDFAAAHLALSQMLALLREALAESPAPSPRPAASCPDHITSTAEPAH</sequence>